<comment type="caution">
    <text evidence="3">The sequence shown here is derived from an EMBL/GenBank/DDBJ whole genome shotgun (WGS) entry which is preliminary data.</text>
</comment>
<dbReference type="RefSeq" id="WP_212921522.1">
    <property type="nucleotide sequence ID" value="NZ_BORP01000005.1"/>
</dbReference>
<dbReference type="EMBL" id="BORP01000005">
    <property type="protein sequence ID" value="GIO28066.1"/>
    <property type="molecule type" value="Genomic_DNA"/>
</dbReference>
<dbReference type="PANTHER" id="PTHR34351">
    <property type="entry name" value="SLR1927 PROTEIN-RELATED"/>
    <property type="match status" value="1"/>
</dbReference>
<evidence type="ECO:0000313" key="4">
    <source>
        <dbReference type="Proteomes" id="UP000676917"/>
    </source>
</evidence>
<feature type="domain" description="DUF58" evidence="2">
    <location>
        <begin position="220"/>
        <end position="372"/>
    </location>
</feature>
<gene>
    <name evidence="3" type="primary">yeaD</name>
    <name evidence="3" type="ORF">J43TS3_26770</name>
</gene>
<protein>
    <recommendedName>
        <fullName evidence="2">DUF58 domain-containing protein</fullName>
    </recommendedName>
</protein>
<dbReference type="AlphaFoldDB" id="A0A919X9I3"/>
<keyword evidence="1" id="KW-0472">Membrane</keyword>
<reference evidence="3" key="1">
    <citation type="submission" date="2021-03" db="EMBL/GenBank/DDBJ databases">
        <title>Antimicrobial resistance genes in bacteria isolated from Japanese honey, and their potential for conferring macrolide and lincosamide resistance in the American foulbrood pathogen Paenibacillus larvae.</title>
        <authorList>
            <person name="Okamoto M."/>
            <person name="Kumagai M."/>
            <person name="Kanamori H."/>
            <person name="Takamatsu D."/>
        </authorList>
    </citation>
    <scope>NUCLEOTIDE SEQUENCE</scope>
    <source>
        <strain evidence="3">J43TS3</strain>
    </source>
</reference>
<feature type="transmembrane region" description="Helical" evidence="1">
    <location>
        <begin position="35"/>
        <end position="55"/>
    </location>
</feature>
<keyword evidence="1" id="KW-1133">Transmembrane helix</keyword>
<organism evidence="3 4">
    <name type="scientific">Ornithinibacillus bavariensis</name>
    <dbReference type="NCBI Taxonomy" id="545502"/>
    <lineage>
        <taxon>Bacteria</taxon>
        <taxon>Bacillati</taxon>
        <taxon>Bacillota</taxon>
        <taxon>Bacilli</taxon>
        <taxon>Bacillales</taxon>
        <taxon>Bacillaceae</taxon>
        <taxon>Ornithinibacillus</taxon>
    </lineage>
</organism>
<name>A0A919X9I3_9BACI</name>
<dbReference type="Proteomes" id="UP000676917">
    <property type="component" value="Unassembled WGS sequence"/>
</dbReference>
<keyword evidence="4" id="KW-1185">Reference proteome</keyword>
<evidence type="ECO:0000259" key="2">
    <source>
        <dbReference type="Pfam" id="PF01882"/>
    </source>
</evidence>
<accession>A0A919X9I3</accession>
<dbReference type="InterPro" id="IPR002881">
    <property type="entry name" value="DUF58"/>
</dbReference>
<keyword evidence="1" id="KW-0812">Transmembrane</keyword>
<evidence type="ECO:0000256" key="1">
    <source>
        <dbReference type="SAM" id="Phobius"/>
    </source>
</evidence>
<dbReference type="PANTHER" id="PTHR34351:SF2">
    <property type="entry name" value="DUF58 DOMAIN-CONTAINING PROTEIN"/>
    <property type="match status" value="1"/>
</dbReference>
<proteinExistence type="predicted"/>
<dbReference type="Pfam" id="PF01882">
    <property type="entry name" value="DUF58"/>
    <property type="match status" value="1"/>
</dbReference>
<sequence length="422" mass="49438">MRRTFRFVRNVIFVLLLFALLFAYAMFQGGFTSWFLFYGFLPIFLYLIGFAFYPISKWKVERKSSKHVVATGDQITLTIQIRRRFPFPIYYCVVEEVFPDTLNRVDTRHTKYQYLEHPNKLYKGRQIKKLIFPWFKRKIDITYNLSQLPRGNHVLPAVRVRTGDIFGLIKKEHVYPATTELMVYPIERPVHLVEKMNSYEQGSISSFAMHLKNTNVASGVREYKPGDKFSWIDWKQTAKKSNVMTKEFEQEKSTDTLIILDSCYYDGMNLLAYEATVEMSISLMDTIRKQASQVGFLSIGTDTVLFPVKHDPMKMEWIRKHLTQIQPGTTKPFASKLKEEMTKITSSIYVVIVTTHLDEQLIETLQHVRLRDKKAMIIFIQAEKRITTLEHQLIQRLRNDGVGVCVLTEKELVMDPVEVITW</sequence>
<evidence type="ECO:0000313" key="3">
    <source>
        <dbReference type="EMBL" id="GIO28066.1"/>
    </source>
</evidence>